<sequence>MRGGVEYELVEMPLIRQLEAMGWRHLDGLGGESWARHADPIASERARFLDVLLEQRLHKALRRLNPGPGGEPWLDVARLTQAVGALTRGAPNLVEANRRATEVLVDGTRVDGLPGWRGGRDQSIRFVDWECPENNDLLVVSQFRVDLPGGHGRYVAPDLVLFVNGIPLVVVECKEPGSPLGAAIDQLMRYADRRGAAEREGSERLFRTVQLTVATNGDEARLGSITSRGDDYAVWRDPYPLTREALAATLGNDAAGLTQQETLVAGVLRPESLLDIVRNYVLFMQVDRATVKVVPRYQQYRAVDKAIRRLRTGRTRAEDGDTDRRGGVIWHTQGSGKSLTMVFLIRKLRVTPGLRNFKVVIITDRKDLQRQLGATAQLAGERVCIAATTRQAKPFLAAKGPSLVFVTIQKQRDGKAATPLNKSPSLGVLNTDEHIVILVDEAHRSHTSTFHANLNDALPNAAKIGFTGTPIRKGARKRTWWIFGAAEEDYLDTYRLREAEEDEAIVPIFYEGHTVKGAVRDGRDLDEVFEDMFAEHSAEERAELQRRYATRGDVLDSRRMIEAKARHMLRHYVASVLPGGFKAQVVANSREATVRYREALLSARAELVAEIESASAMLGDAAPEMLSGDEAFLAGAVPYLPLLRVIDFVPVISGDLNDRPRLKLWTTGHRSRISAFLTDFPEHFGGSDRPIAFLIVKSMLLTGFDAPIEQVLYLDRSMRDAELLQAIARTNRTRPSKRHGLVVDYFGVANHLEKAFAVYDSDDVEGVLHSVTDEIDTLRPKRDRLRLLFTDRAAIPWPDEESIEVCVRVLEPSEIRARFTVLLKDFLAALDTVLPRREAREFLPDATLFGEIAARASRRYRRGASDFDPSLYGAKVRDLIDRHLVSLGISARIPPVSVTDPGFRAALGVLAGPRAKASEMEHAIRHHLEVHLGEDPVHYQRLRERLEEILRRYHEQWEEQVALFDLLIDDLEGHGEADDPAAGLTPLEQALFRVIVEETVTDGALPEQRTRFVRDAAVRLGDQVWRHTAKAGLWANEVAQVRLRADLAAVVHEMELTSFDQVDHLTGEIFDVARARLAGGSGPGREASGTVSG</sequence>
<keyword evidence="10 11" id="KW-0238">DNA-binding</keyword>
<dbReference type="PROSITE" id="PS51192">
    <property type="entry name" value="HELICASE_ATP_BIND_1"/>
    <property type="match status" value="1"/>
</dbReference>
<dbReference type="NCBIfam" id="TIGR00348">
    <property type="entry name" value="hsdR"/>
    <property type="match status" value="1"/>
</dbReference>
<evidence type="ECO:0000256" key="4">
    <source>
        <dbReference type="ARBA" id="ARBA00022722"/>
    </source>
</evidence>
<organism evidence="13 14">
    <name type="scientific">Actinomadura fulvescens</name>
    <dbReference type="NCBI Taxonomy" id="46160"/>
    <lineage>
        <taxon>Bacteria</taxon>
        <taxon>Bacillati</taxon>
        <taxon>Actinomycetota</taxon>
        <taxon>Actinomycetes</taxon>
        <taxon>Streptosporangiales</taxon>
        <taxon>Thermomonosporaceae</taxon>
        <taxon>Actinomadura</taxon>
    </lineage>
</organism>
<dbReference type="InterPro" id="IPR004473">
    <property type="entry name" value="Restrct_endonuc_typeI_HsdR"/>
</dbReference>
<evidence type="ECO:0000313" key="14">
    <source>
        <dbReference type="Proteomes" id="UP001501509"/>
    </source>
</evidence>
<evidence type="ECO:0000256" key="2">
    <source>
        <dbReference type="ARBA" id="ARBA00008598"/>
    </source>
</evidence>
<comment type="function">
    <text evidence="11">Subunit R is required for both nuclease and ATPase activities, but not for modification.</text>
</comment>
<evidence type="ECO:0000256" key="11">
    <source>
        <dbReference type="RuleBase" id="RU364115"/>
    </source>
</evidence>
<dbReference type="PANTHER" id="PTHR30195">
    <property type="entry name" value="TYPE I SITE-SPECIFIC DEOXYRIBONUCLEASE PROTEIN SUBUNIT M AND R"/>
    <property type="match status" value="1"/>
</dbReference>
<evidence type="ECO:0000256" key="1">
    <source>
        <dbReference type="ARBA" id="ARBA00000851"/>
    </source>
</evidence>
<keyword evidence="6 11" id="KW-0680">Restriction system</keyword>
<comment type="caution">
    <text evidence="13">The sequence shown here is derived from an EMBL/GenBank/DDBJ whole genome shotgun (WGS) entry which is preliminary data.</text>
</comment>
<evidence type="ECO:0000256" key="9">
    <source>
        <dbReference type="ARBA" id="ARBA00022840"/>
    </source>
</evidence>
<dbReference type="Gene3D" id="3.90.1570.50">
    <property type="match status" value="1"/>
</dbReference>
<name>A0ABP6C957_9ACTN</name>
<keyword evidence="8 11" id="KW-0378">Hydrolase</keyword>
<dbReference type="SUPFAM" id="SSF52540">
    <property type="entry name" value="P-loop containing nucleoside triphosphate hydrolases"/>
    <property type="match status" value="1"/>
</dbReference>
<proteinExistence type="inferred from homology"/>
<evidence type="ECO:0000256" key="7">
    <source>
        <dbReference type="ARBA" id="ARBA00022759"/>
    </source>
</evidence>
<comment type="similarity">
    <text evidence="2 11">Belongs to the HsdR family.</text>
</comment>
<evidence type="ECO:0000256" key="3">
    <source>
        <dbReference type="ARBA" id="ARBA00011296"/>
    </source>
</evidence>
<dbReference type="PANTHER" id="PTHR30195:SF15">
    <property type="entry name" value="TYPE I RESTRICTION ENZYME HINDI ENDONUCLEASE SUBUNIT"/>
    <property type="match status" value="1"/>
</dbReference>
<evidence type="ECO:0000313" key="13">
    <source>
        <dbReference type="EMBL" id="GAA2606607.1"/>
    </source>
</evidence>
<keyword evidence="9 11" id="KW-0067">ATP-binding</keyword>
<dbReference type="Gene3D" id="3.40.50.300">
    <property type="entry name" value="P-loop containing nucleotide triphosphate hydrolases"/>
    <property type="match status" value="2"/>
</dbReference>
<protein>
    <recommendedName>
        <fullName evidence="11">Type I restriction enzyme endonuclease subunit</fullName>
        <shortName evidence="11">R protein</shortName>
        <ecNumber evidence="11">3.1.21.3</ecNumber>
    </recommendedName>
</protein>
<reference evidence="14" key="1">
    <citation type="journal article" date="2019" name="Int. J. Syst. Evol. Microbiol.">
        <title>The Global Catalogue of Microorganisms (GCM) 10K type strain sequencing project: providing services to taxonomists for standard genome sequencing and annotation.</title>
        <authorList>
            <consortium name="The Broad Institute Genomics Platform"/>
            <consortium name="The Broad Institute Genome Sequencing Center for Infectious Disease"/>
            <person name="Wu L."/>
            <person name="Ma J."/>
        </authorList>
    </citation>
    <scope>NUCLEOTIDE SEQUENCE [LARGE SCALE GENOMIC DNA]</scope>
    <source>
        <strain evidence="14">JCM 6833</strain>
    </source>
</reference>
<feature type="domain" description="Helicase ATP-binding" evidence="12">
    <location>
        <begin position="318"/>
        <end position="473"/>
    </location>
</feature>
<dbReference type="SMART" id="SM00487">
    <property type="entry name" value="DEXDc"/>
    <property type="match status" value="1"/>
</dbReference>
<keyword evidence="14" id="KW-1185">Reference proteome</keyword>
<accession>A0ABP6C957</accession>
<dbReference type="InterPro" id="IPR007409">
    <property type="entry name" value="Restrct_endonuc_type1_HsdR_N"/>
</dbReference>
<dbReference type="Pfam" id="PF18766">
    <property type="entry name" value="SWI2_SNF2"/>
    <property type="match status" value="1"/>
</dbReference>
<dbReference type="RefSeq" id="WP_344543949.1">
    <property type="nucleotide sequence ID" value="NZ_BAAATD010000006.1"/>
</dbReference>
<comment type="subunit">
    <text evidence="3 11">The type I restriction/modification system is composed of three polypeptides R, M and S.</text>
</comment>
<evidence type="ECO:0000256" key="5">
    <source>
        <dbReference type="ARBA" id="ARBA00022741"/>
    </source>
</evidence>
<dbReference type="EMBL" id="BAAATD010000006">
    <property type="protein sequence ID" value="GAA2606607.1"/>
    <property type="molecule type" value="Genomic_DNA"/>
</dbReference>
<evidence type="ECO:0000256" key="10">
    <source>
        <dbReference type="ARBA" id="ARBA00023125"/>
    </source>
</evidence>
<dbReference type="Proteomes" id="UP001501509">
    <property type="component" value="Unassembled WGS sequence"/>
</dbReference>
<dbReference type="InterPro" id="IPR040980">
    <property type="entry name" value="SWI2_SNF2"/>
</dbReference>
<keyword evidence="5 11" id="KW-0547">Nucleotide-binding</keyword>
<dbReference type="InterPro" id="IPR027417">
    <property type="entry name" value="P-loop_NTPase"/>
</dbReference>
<evidence type="ECO:0000259" key="12">
    <source>
        <dbReference type="PROSITE" id="PS51192"/>
    </source>
</evidence>
<dbReference type="InterPro" id="IPR055180">
    <property type="entry name" value="HsdR_RecA-like_helicase_dom_2"/>
</dbReference>
<dbReference type="InterPro" id="IPR051268">
    <property type="entry name" value="Type-I_R_enzyme_R_subunit"/>
</dbReference>
<dbReference type="Pfam" id="PF22679">
    <property type="entry name" value="T1R_D3-like"/>
    <property type="match status" value="1"/>
</dbReference>
<dbReference type="Pfam" id="PF04313">
    <property type="entry name" value="HSDR_N"/>
    <property type="match status" value="1"/>
</dbReference>
<keyword evidence="7" id="KW-0255">Endonuclease</keyword>
<dbReference type="CDD" id="cd18800">
    <property type="entry name" value="SF2_C_EcoR124I-like"/>
    <property type="match status" value="1"/>
</dbReference>
<gene>
    <name evidence="13" type="ORF">GCM10010411_45980</name>
</gene>
<dbReference type="EC" id="3.1.21.3" evidence="11"/>
<dbReference type="CDD" id="cd18030">
    <property type="entry name" value="DEXHc_RE_I_HsdR"/>
    <property type="match status" value="1"/>
</dbReference>
<dbReference type="CDD" id="cd22332">
    <property type="entry name" value="HsdR_N"/>
    <property type="match status" value="1"/>
</dbReference>
<dbReference type="InterPro" id="IPR014001">
    <property type="entry name" value="Helicase_ATP-bd"/>
</dbReference>
<evidence type="ECO:0000256" key="6">
    <source>
        <dbReference type="ARBA" id="ARBA00022747"/>
    </source>
</evidence>
<keyword evidence="4" id="KW-0540">Nuclease</keyword>
<evidence type="ECO:0000256" key="8">
    <source>
        <dbReference type="ARBA" id="ARBA00022801"/>
    </source>
</evidence>
<comment type="catalytic activity">
    <reaction evidence="1 11">
        <text>Endonucleolytic cleavage of DNA to give random double-stranded fragments with terminal 5'-phosphates, ATP is simultaneously hydrolyzed.</text>
        <dbReference type="EC" id="3.1.21.3"/>
    </reaction>
</comment>